<evidence type="ECO:0000313" key="2">
    <source>
        <dbReference type="EMBL" id="SMQ64238.1"/>
    </source>
</evidence>
<keyword evidence="1" id="KW-0732">Signal</keyword>
<keyword evidence="3" id="KW-1185">Reference proteome</keyword>
<evidence type="ECO:0000313" key="3">
    <source>
        <dbReference type="Proteomes" id="UP000194450"/>
    </source>
</evidence>
<dbReference type="OrthoDB" id="6239971at2"/>
<accession>A0A1Y6ENL0</accession>
<feature type="chain" id="PRO_5012034558" description="Adhesin" evidence="1">
    <location>
        <begin position="29"/>
        <end position="215"/>
    </location>
</feature>
<reference evidence="3" key="1">
    <citation type="submission" date="2017-04" db="EMBL/GenBank/DDBJ databases">
        <authorList>
            <person name="Varghese N."/>
            <person name="Submissions S."/>
        </authorList>
    </citation>
    <scope>NUCLEOTIDE SEQUENCE [LARGE SCALE GENOMIC DNA]</scope>
</reference>
<sequence length="215" mass="22812">MATAKRLVWPMAVFMVAGSTLVSLSAAAAEREKVITAEYDVTSEVRLSVESGVGSIEFVRGDSDVISVRVVATADDDSVWKDGDVEATELSARQNGDSLSLEVEHEDNIELRWTIHMPRVSTLHADLGVGEVSGEIWTTDASIDVGVGAIEMTLFGTDYDRITANAGIGETSIRNANATTERAFIASESEARGNGSARISGDVGVGEVSFTIDAR</sequence>
<evidence type="ECO:0000256" key="1">
    <source>
        <dbReference type="SAM" id="SignalP"/>
    </source>
</evidence>
<dbReference type="EMBL" id="FXWH01000001">
    <property type="protein sequence ID" value="SMQ64238.1"/>
    <property type="molecule type" value="Genomic_DNA"/>
</dbReference>
<gene>
    <name evidence="2" type="ORF">SAMN06297229_0985</name>
</gene>
<name>A0A1Y6ENL0_9GAMM</name>
<feature type="signal peptide" evidence="1">
    <location>
        <begin position="1"/>
        <end position="28"/>
    </location>
</feature>
<dbReference type="AlphaFoldDB" id="A0A1Y6ENL0"/>
<protein>
    <recommendedName>
        <fullName evidence="4">Adhesin</fullName>
    </recommendedName>
</protein>
<dbReference type="Proteomes" id="UP000194450">
    <property type="component" value="Unassembled WGS sequence"/>
</dbReference>
<organism evidence="2 3">
    <name type="scientific">Pseudidiomarina planktonica</name>
    <dbReference type="NCBI Taxonomy" id="1323738"/>
    <lineage>
        <taxon>Bacteria</taxon>
        <taxon>Pseudomonadati</taxon>
        <taxon>Pseudomonadota</taxon>
        <taxon>Gammaproteobacteria</taxon>
        <taxon>Alteromonadales</taxon>
        <taxon>Idiomarinaceae</taxon>
        <taxon>Pseudidiomarina</taxon>
    </lineage>
</organism>
<evidence type="ECO:0008006" key="4">
    <source>
        <dbReference type="Google" id="ProtNLM"/>
    </source>
</evidence>
<dbReference type="RefSeq" id="WP_086434109.1">
    <property type="nucleotide sequence ID" value="NZ_FXWH01000001.1"/>
</dbReference>
<proteinExistence type="predicted"/>